<dbReference type="Pfam" id="PF13204">
    <property type="entry name" value="Apiosidase"/>
    <property type="match status" value="1"/>
</dbReference>
<evidence type="ECO:0000256" key="1">
    <source>
        <dbReference type="SAM" id="SignalP"/>
    </source>
</evidence>
<proteinExistence type="predicted"/>
<feature type="chain" id="PRO_5019552611" evidence="1">
    <location>
        <begin position="24"/>
        <end position="450"/>
    </location>
</feature>
<dbReference type="Gene3D" id="3.20.20.80">
    <property type="entry name" value="Glycosidases"/>
    <property type="match status" value="1"/>
</dbReference>
<accession>A0A412INR5</accession>
<dbReference type="AlphaFoldDB" id="A0A412INR5"/>
<dbReference type="PANTHER" id="PTHR37836">
    <property type="entry name" value="LMO1036 PROTEIN"/>
    <property type="match status" value="1"/>
</dbReference>
<dbReference type="RefSeq" id="WP_118401517.1">
    <property type="nucleotide sequence ID" value="NZ_JADNFX010000055.1"/>
</dbReference>
<organism evidence="4 5">
    <name type="scientific">Bacteroides cellulosilyticus</name>
    <dbReference type="NCBI Taxonomy" id="246787"/>
    <lineage>
        <taxon>Bacteria</taxon>
        <taxon>Pseudomonadati</taxon>
        <taxon>Bacteroidota</taxon>
        <taxon>Bacteroidia</taxon>
        <taxon>Bacteroidales</taxon>
        <taxon>Bacteroidaceae</taxon>
        <taxon>Bacteroides</taxon>
    </lineage>
</organism>
<dbReference type="InterPro" id="IPR017853">
    <property type="entry name" value="GH"/>
</dbReference>
<evidence type="ECO:0000259" key="2">
    <source>
        <dbReference type="Pfam" id="PF12904"/>
    </source>
</evidence>
<dbReference type="InterPro" id="IPR024749">
    <property type="entry name" value="Collagen-bd_put"/>
</dbReference>
<evidence type="ECO:0000259" key="3">
    <source>
        <dbReference type="Pfam" id="PF13204"/>
    </source>
</evidence>
<evidence type="ECO:0000313" key="5">
    <source>
        <dbReference type="Proteomes" id="UP000283341"/>
    </source>
</evidence>
<comment type="caution">
    <text evidence="4">The sequence shown here is derived from an EMBL/GenBank/DDBJ whole genome shotgun (WGS) entry which is preliminary data.</text>
</comment>
<dbReference type="Pfam" id="PF12904">
    <property type="entry name" value="Collagen_bind_2"/>
    <property type="match status" value="1"/>
</dbReference>
<dbReference type="PANTHER" id="PTHR37836:SF2">
    <property type="entry name" value="DUF4038 DOMAIN-CONTAINING PROTEIN"/>
    <property type="match status" value="1"/>
</dbReference>
<dbReference type="Proteomes" id="UP000283341">
    <property type="component" value="Unassembled WGS sequence"/>
</dbReference>
<protein>
    <submittedName>
        <fullName evidence="4">DUF4038 domain-containing protein</fullName>
    </submittedName>
</protein>
<feature type="signal peptide" evidence="1">
    <location>
        <begin position="1"/>
        <end position="23"/>
    </location>
</feature>
<feature type="domain" description="Apiosidase-like catalytic" evidence="3">
    <location>
        <begin position="30"/>
        <end position="344"/>
    </location>
</feature>
<dbReference type="SUPFAM" id="SSF51445">
    <property type="entry name" value="(Trans)glycosidases"/>
    <property type="match status" value="1"/>
</dbReference>
<gene>
    <name evidence="4" type="ORF">DWX97_00620</name>
</gene>
<keyword evidence="1" id="KW-0732">Signal</keyword>
<dbReference type="InterPro" id="IPR025277">
    <property type="entry name" value="Apiosidase-like_cat_dom"/>
</dbReference>
<evidence type="ECO:0000313" key="4">
    <source>
        <dbReference type="EMBL" id="RGS39820.1"/>
    </source>
</evidence>
<name>A0A412INR5_9BACE</name>
<feature type="domain" description="Putative collagen-binding" evidence="2">
    <location>
        <begin position="366"/>
        <end position="446"/>
    </location>
</feature>
<sequence length="450" mass="51659">MKHLYCHSAVLYILLISFSGANAQIKFEASPNGRYLQTVDGIPFFINACTAWTLPVDYTCDEVEAYLDNRLKEGFNTIQMSAVFSEIDKTMYRKAFHNNDISKPVDSYWKQVDWCVKEATDRGLIVILNPIWKRSVNEFIQQQGENKCRAYGRWFAERYKDNPRVFYFIGGDQIPEPVRGEMNAMGEGVQEVYGGKAIVAYHSCGSQSSKEAFPDASWLTLNWTYAYTPAYKFEGIPRYPYQMNYENMKQYRNIPIQFGEGYYDFGAAKKYPANGITGRWGNRYVIRRQAWWNVTSGATGVAYGAEGIWHKNRDGETWLKCLGYESSKDMGRLKKLFDSLDWWKLHPDMDHEFLVAGYGEYLTDGYATAAVANDMSFALIYTPVPHTLCMRLSESFSNRTVEMKWIDPANGEKRDVKEYELRSGCLVVTSPPVNSSGAGDWVLILNFRKE</sequence>
<reference evidence="4 5" key="1">
    <citation type="submission" date="2018-08" db="EMBL/GenBank/DDBJ databases">
        <title>A genome reference for cultivated species of the human gut microbiota.</title>
        <authorList>
            <person name="Zou Y."/>
            <person name="Xue W."/>
            <person name="Luo G."/>
        </authorList>
    </citation>
    <scope>NUCLEOTIDE SEQUENCE [LARGE SCALE GENOMIC DNA]</scope>
    <source>
        <strain evidence="4 5">AF22-3AC</strain>
    </source>
</reference>
<dbReference type="EMBL" id="QRVJ01000001">
    <property type="protein sequence ID" value="RGS39820.1"/>
    <property type="molecule type" value="Genomic_DNA"/>
</dbReference>